<dbReference type="OrthoDB" id="9802554at2"/>
<dbReference type="InterPro" id="IPR003382">
    <property type="entry name" value="Flavoprotein"/>
</dbReference>
<comment type="similarity">
    <text evidence="3 4">In the C-terminal section; belongs to the PPC synthetase family.</text>
</comment>
<feature type="region of interest" description="Phosphopantothenate--cysteine ligase" evidence="3">
    <location>
        <begin position="191"/>
        <end position="397"/>
    </location>
</feature>
<dbReference type="PANTHER" id="PTHR14359">
    <property type="entry name" value="HOMO-OLIGOMERIC FLAVIN CONTAINING CYS DECARBOXYLASE FAMILY"/>
    <property type="match status" value="1"/>
</dbReference>
<proteinExistence type="inferred from homology"/>
<comment type="caution">
    <text evidence="3">Lacks conserved residue(s) required for the propagation of feature annotation.</text>
</comment>
<comment type="similarity">
    <text evidence="3 4">In the N-terminal section; belongs to the HFCD (homo-oligomeric flavin containing Cys decarboxylase) superfamily.</text>
</comment>
<comment type="function">
    <text evidence="3">Catalyzes two sequential steps in the biosynthesis of coenzyme A. In the first step cysteine is conjugated to 4'-phosphopantothenate to form 4-phosphopantothenoylcysteine. In the second step the latter compound is decarboxylated to form 4'-phosphopantotheine.</text>
</comment>
<comment type="function">
    <text evidence="4">Catalyzes two steps in the biosynthesis of coenzyme A. In the first step cysteine is conjugated to 4'-phosphopantothenate to form 4-phosphopantothenoylcysteine, in the latter compound is decarboxylated to form 4'-phosphopantotheine.</text>
</comment>
<dbReference type="InterPro" id="IPR005252">
    <property type="entry name" value="CoaBC"/>
</dbReference>
<dbReference type="NCBIfam" id="TIGR00521">
    <property type="entry name" value="coaBC_dfp"/>
    <property type="match status" value="1"/>
</dbReference>
<feature type="binding site" evidence="3">
    <location>
        <position position="341"/>
    </location>
    <ligand>
        <name>CTP</name>
        <dbReference type="ChEBI" id="CHEBI:37563"/>
    </ligand>
</feature>
<comment type="catalytic activity">
    <reaction evidence="3 4">
        <text>(R)-4'-phosphopantothenate + L-cysteine + CTP = N-[(R)-4-phosphopantothenoyl]-L-cysteine + CMP + diphosphate + H(+)</text>
        <dbReference type="Rhea" id="RHEA:19397"/>
        <dbReference type="ChEBI" id="CHEBI:10986"/>
        <dbReference type="ChEBI" id="CHEBI:15378"/>
        <dbReference type="ChEBI" id="CHEBI:33019"/>
        <dbReference type="ChEBI" id="CHEBI:35235"/>
        <dbReference type="ChEBI" id="CHEBI:37563"/>
        <dbReference type="ChEBI" id="CHEBI:59458"/>
        <dbReference type="ChEBI" id="CHEBI:60377"/>
        <dbReference type="EC" id="6.3.2.5"/>
    </reaction>
</comment>
<keyword evidence="3 4" id="KW-0436">Ligase</keyword>
<feature type="binding site" evidence="3">
    <location>
        <position position="289"/>
    </location>
    <ligand>
        <name>CTP</name>
        <dbReference type="ChEBI" id="CHEBI:37563"/>
    </ligand>
</feature>
<sequence length="397" mass="43628">MRDKKRVVIGVTGGIAVYKALDIISALRKQDVEIKVIMTESAQEFVTPLAFQSLSQNMVITDMFAEPKAWEIQHISLAQWADIMLIAPATANIIGKVANGIADDMLSTTIMATEAKVIFAPAMNTKMYENKIVQDNINKLKNYGYKFIEPASGRLACGDLGKGKLANVSDIVDRVLLELEEKEQDLLGKKVLVTAGPTIAPIDPVRYITNKSTGKMGYAIAQEAKERGAEVTLVSGPTNIPRIADINFISVKTNSEMKDAVLRYYDFADIVIKSAAVADYKPKEYSNEKIKKGEGDLQLTLTRDSDILKILGERKKEQILVGFAAESNNVLNNAEKKLKNKNLDFIVANDITASDTGFASEDNKVTILSKDGSVINLDKMSKKQVATNIFDMILGKR</sequence>
<comment type="pathway">
    <text evidence="3 4">Cofactor biosynthesis; coenzyme A biosynthesis; CoA from (R)-pantothenate: step 3/5.</text>
</comment>
<dbReference type="SUPFAM" id="SSF102645">
    <property type="entry name" value="CoaB-like"/>
    <property type="match status" value="1"/>
</dbReference>
<dbReference type="GO" id="GO:0046872">
    <property type="term" value="F:metal ion binding"/>
    <property type="evidence" value="ECO:0007669"/>
    <property type="project" value="UniProtKB-KW"/>
</dbReference>
<feature type="active site" description="Proton donor" evidence="3">
    <location>
        <position position="157"/>
    </location>
</feature>
<dbReference type="GO" id="GO:0015937">
    <property type="term" value="P:coenzyme A biosynthetic process"/>
    <property type="evidence" value="ECO:0007669"/>
    <property type="project" value="UniProtKB-UniRule"/>
</dbReference>
<reference evidence="7 8" key="1">
    <citation type="submission" date="2015-09" db="EMBL/GenBank/DDBJ databases">
        <authorList>
            <consortium name="Pathogen Informatics"/>
        </authorList>
    </citation>
    <scope>NUCLEOTIDE SEQUENCE [LARGE SCALE GENOMIC DNA]</scope>
    <source>
        <strain evidence="7 8">2789STDY5834856</strain>
    </source>
</reference>
<dbReference type="GO" id="GO:0004632">
    <property type="term" value="F:phosphopantothenate--cysteine ligase activity"/>
    <property type="evidence" value="ECO:0007669"/>
    <property type="project" value="UniProtKB-UniRule"/>
</dbReference>
<dbReference type="Pfam" id="PF02441">
    <property type="entry name" value="Flavoprotein"/>
    <property type="match status" value="1"/>
</dbReference>
<evidence type="ECO:0000259" key="6">
    <source>
        <dbReference type="Pfam" id="PF04127"/>
    </source>
</evidence>
<evidence type="ECO:0000256" key="3">
    <source>
        <dbReference type="HAMAP-Rule" id="MF_02225"/>
    </source>
</evidence>
<dbReference type="GO" id="GO:0010181">
    <property type="term" value="F:FMN binding"/>
    <property type="evidence" value="ECO:0007669"/>
    <property type="project" value="UniProtKB-UniRule"/>
</dbReference>
<dbReference type="SUPFAM" id="SSF52507">
    <property type="entry name" value="Homo-oligomeric flavin-containing Cys decarboxylases, HFCD"/>
    <property type="match status" value="1"/>
</dbReference>
<protein>
    <recommendedName>
        <fullName evidence="3">Coenzyme A biosynthesis bifunctional protein CoaBC</fullName>
    </recommendedName>
    <alternativeName>
        <fullName evidence="3">DNA/pantothenate metabolism flavoprotein</fullName>
    </alternativeName>
    <alternativeName>
        <fullName evidence="3">Phosphopantothenoylcysteine synthetase/decarboxylase</fullName>
        <shortName evidence="3">PPCS-PPCDC</shortName>
    </alternativeName>
    <domain>
        <recommendedName>
            <fullName evidence="3">Phosphopantothenoylcysteine decarboxylase</fullName>
            <shortName evidence="3">PPC decarboxylase</shortName>
            <shortName evidence="3">PPC-DC</shortName>
            <ecNumber evidence="3">4.1.1.36</ecNumber>
        </recommendedName>
        <alternativeName>
            <fullName evidence="3">CoaC</fullName>
        </alternativeName>
    </domain>
    <domain>
        <recommendedName>
            <fullName evidence="3">Phosphopantothenate--cysteine ligase</fullName>
            <ecNumber evidence="3">6.3.2.5</ecNumber>
        </recommendedName>
        <alternativeName>
            <fullName evidence="3">CoaB</fullName>
        </alternativeName>
        <alternativeName>
            <fullName evidence="3">Phosphopantothenoylcysteine synthetase</fullName>
            <shortName evidence="3">PPC synthetase</shortName>
            <shortName evidence="3">PPC-S</shortName>
        </alternativeName>
    </domain>
</protein>
<evidence type="ECO:0000256" key="1">
    <source>
        <dbReference type="ARBA" id="ARBA00022793"/>
    </source>
</evidence>
<dbReference type="InterPro" id="IPR007085">
    <property type="entry name" value="DNA/pantothenate-metab_flavo_C"/>
</dbReference>
<evidence type="ECO:0000256" key="4">
    <source>
        <dbReference type="RuleBase" id="RU364078"/>
    </source>
</evidence>
<feature type="binding site" evidence="3">
    <location>
        <position position="279"/>
    </location>
    <ligand>
        <name>CTP</name>
        <dbReference type="ChEBI" id="CHEBI:37563"/>
    </ligand>
</feature>
<dbReference type="PANTHER" id="PTHR14359:SF6">
    <property type="entry name" value="PHOSPHOPANTOTHENOYLCYSTEINE DECARBOXYLASE"/>
    <property type="match status" value="1"/>
</dbReference>
<dbReference type="Gene3D" id="3.40.50.1950">
    <property type="entry name" value="Flavin prenyltransferase-like"/>
    <property type="match status" value="1"/>
</dbReference>
<dbReference type="InterPro" id="IPR035929">
    <property type="entry name" value="CoaB-like_sf"/>
</dbReference>
<keyword evidence="3" id="KW-0460">Magnesium</keyword>
<dbReference type="EC" id="4.1.1.36" evidence="3"/>
<dbReference type="GO" id="GO:0015941">
    <property type="term" value="P:pantothenate catabolic process"/>
    <property type="evidence" value="ECO:0007669"/>
    <property type="project" value="InterPro"/>
</dbReference>
<evidence type="ECO:0000313" key="7">
    <source>
        <dbReference type="EMBL" id="CUN66815.1"/>
    </source>
</evidence>
<evidence type="ECO:0000259" key="5">
    <source>
        <dbReference type="Pfam" id="PF02441"/>
    </source>
</evidence>
<gene>
    <name evidence="3 7" type="primary">coaBC</name>
    <name evidence="7" type="ORF">ERS852471_00308</name>
</gene>
<dbReference type="Proteomes" id="UP000095594">
    <property type="component" value="Unassembled WGS sequence"/>
</dbReference>
<dbReference type="GO" id="GO:0071513">
    <property type="term" value="C:phosphopantothenoylcysteine decarboxylase complex"/>
    <property type="evidence" value="ECO:0007669"/>
    <property type="project" value="TreeGrafter"/>
</dbReference>
<feature type="domain" description="Flavoprotein" evidence="5">
    <location>
        <begin position="5"/>
        <end position="176"/>
    </location>
</feature>
<keyword evidence="2 3" id="KW-0456">Lyase</keyword>
<feature type="binding site" evidence="3">
    <location>
        <position position="337"/>
    </location>
    <ligand>
        <name>CTP</name>
        <dbReference type="ChEBI" id="CHEBI:37563"/>
    </ligand>
</feature>
<dbReference type="Gene3D" id="3.40.50.10300">
    <property type="entry name" value="CoaB-like"/>
    <property type="match status" value="1"/>
</dbReference>
<comment type="pathway">
    <text evidence="3 4">Cofactor biosynthesis; coenzyme A biosynthesis; CoA from (R)-pantothenate: step 2/5.</text>
</comment>
<organism evidence="7 8">
    <name type="scientific">Clostridium disporicum</name>
    <dbReference type="NCBI Taxonomy" id="84024"/>
    <lineage>
        <taxon>Bacteria</taxon>
        <taxon>Bacillati</taxon>
        <taxon>Bacillota</taxon>
        <taxon>Clostridia</taxon>
        <taxon>Eubacteriales</taxon>
        <taxon>Clostridiaceae</taxon>
        <taxon>Clostridium</taxon>
    </lineage>
</organism>
<dbReference type="GO" id="GO:0004633">
    <property type="term" value="F:phosphopantothenoylcysteine decarboxylase activity"/>
    <property type="evidence" value="ECO:0007669"/>
    <property type="project" value="UniProtKB-UniRule"/>
</dbReference>
<comment type="cofactor">
    <cofactor evidence="3">
        <name>FMN</name>
        <dbReference type="ChEBI" id="CHEBI:58210"/>
    </cofactor>
    <text evidence="3">Binds 1 FMN per subunit.</text>
</comment>
<keyword evidence="3 4" id="KW-0288">FMN</keyword>
<keyword evidence="1 3" id="KW-0210">Decarboxylase</keyword>
<feature type="domain" description="DNA/pantothenate metabolism flavoprotein C-terminal" evidence="6">
    <location>
        <begin position="187"/>
        <end position="394"/>
    </location>
</feature>
<dbReference type="UniPathway" id="UPA00241">
    <property type="reaction ID" value="UER00353"/>
</dbReference>
<name>A0A173YUX1_9CLOT</name>
<dbReference type="AlphaFoldDB" id="A0A173YUX1"/>
<feature type="binding site" evidence="3">
    <location>
        <position position="323"/>
    </location>
    <ligand>
        <name>CTP</name>
        <dbReference type="ChEBI" id="CHEBI:37563"/>
    </ligand>
</feature>
<dbReference type="EC" id="6.3.2.5" evidence="3"/>
<dbReference type="RefSeq" id="WP_055263235.1">
    <property type="nucleotide sequence ID" value="NZ_CABIXQ010000002.1"/>
</dbReference>
<evidence type="ECO:0000256" key="2">
    <source>
        <dbReference type="ARBA" id="ARBA00023239"/>
    </source>
</evidence>
<keyword evidence="3 4" id="KW-0285">Flavoprotein</keyword>
<feature type="region of interest" description="Phosphopantothenoylcysteine decarboxylase" evidence="3">
    <location>
        <begin position="1"/>
        <end position="190"/>
    </location>
</feature>
<comment type="cofactor">
    <cofactor evidence="3">
        <name>Mg(2+)</name>
        <dbReference type="ChEBI" id="CHEBI:18420"/>
    </cofactor>
</comment>
<dbReference type="InterPro" id="IPR036551">
    <property type="entry name" value="Flavin_trans-like"/>
</dbReference>
<keyword evidence="3" id="KW-0479">Metal-binding</keyword>
<keyword evidence="3" id="KW-0511">Multifunctional enzyme</keyword>
<dbReference type="EMBL" id="CYZX01000002">
    <property type="protein sequence ID" value="CUN66815.1"/>
    <property type="molecule type" value="Genomic_DNA"/>
</dbReference>
<comment type="catalytic activity">
    <reaction evidence="3 4">
        <text>N-[(R)-4-phosphopantothenoyl]-L-cysteine + H(+) = (R)-4'-phosphopantetheine + CO2</text>
        <dbReference type="Rhea" id="RHEA:16793"/>
        <dbReference type="ChEBI" id="CHEBI:15378"/>
        <dbReference type="ChEBI" id="CHEBI:16526"/>
        <dbReference type="ChEBI" id="CHEBI:59458"/>
        <dbReference type="ChEBI" id="CHEBI:61723"/>
        <dbReference type="EC" id="4.1.1.36"/>
    </reaction>
</comment>
<evidence type="ECO:0000313" key="8">
    <source>
        <dbReference type="Proteomes" id="UP000095594"/>
    </source>
</evidence>
<dbReference type="HAMAP" id="MF_02225">
    <property type="entry name" value="CoaBC"/>
    <property type="match status" value="1"/>
</dbReference>
<accession>A0A173YUX1</accession>
<dbReference type="Pfam" id="PF04127">
    <property type="entry name" value="DFP"/>
    <property type="match status" value="1"/>
</dbReference>